<protein>
    <submittedName>
        <fullName evidence="5">Nuclear receptor domain-containing protein</fullName>
    </submittedName>
</protein>
<keyword evidence="4" id="KW-1185">Reference proteome</keyword>
<evidence type="ECO:0000256" key="2">
    <source>
        <dbReference type="ARBA" id="ARBA00023163"/>
    </source>
</evidence>
<keyword evidence="1" id="KW-0805">Transcription regulation</keyword>
<dbReference type="InterPro" id="IPR013088">
    <property type="entry name" value="Znf_NHR/GATA"/>
</dbReference>
<dbReference type="Gene3D" id="3.30.50.10">
    <property type="entry name" value="Erythroid Transcription Factor GATA-1, subunit A"/>
    <property type="match status" value="1"/>
</dbReference>
<sequence length="154" mass="17285">MDQQQLPDPSPDSAGRAADECRVCGAGGAARHYGSVCCSGCKVQGFHKSNVKIKDIVTRNKNGGSLHRQMGQMLCTGRTRRRCLLPRSRSTKNDRLYMHPPPPPFQHLFMQAPPTGWQQHRFHMPPPPVAFHPVHIPPPRLPVFLQNHKFLLNA</sequence>
<evidence type="ECO:0000256" key="1">
    <source>
        <dbReference type="ARBA" id="ARBA00023015"/>
    </source>
</evidence>
<keyword evidence="2" id="KW-0804">Transcription</keyword>
<dbReference type="Proteomes" id="UP000887572">
    <property type="component" value="Unplaced"/>
</dbReference>
<evidence type="ECO:0000256" key="3">
    <source>
        <dbReference type="ARBA" id="ARBA00023242"/>
    </source>
</evidence>
<evidence type="ECO:0000313" key="4">
    <source>
        <dbReference type="Proteomes" id="UP000887572"/>
    </source>
</evidence>
<accession>A0A914HKF2</accession>
<dbReference type="WBParaSite" id="Gr19_v10_g2298.t1">
    <property type="protein sequence ID" value="Gr19_v10_g2298.t1"/>
    <property type="gene ID" value="Gr19_v10_g2298"/>
</dbReference>
<dbReference type="AlphaFoldDB" id="A0A914HKF2"/>
<dbReference type="GO" id="GO:0008270">
    <property type="term" value="F:zinc ion binding"/>
    <property type="evidence" value="ECO:0007669"/>
    <property type="project" value="InterPro"/>
</dbReference>
<keyword evidence="3" id="KW-0539">Nucleus</keyword>
<name>A0A914HKF2_GLORO</name>
<reference evidence="5" key="1">
    <citation type="submission" date="2022-11" db="UniProtKB">
        <authorList>
            <consortium name="WormBaseParasite"/>
        </authorList>
    </citation>
    <scope>IDENTIFICATION</scope>
</reference>
<proteinExistence type="predicted"/>
<organism evidence="4 5">
    <name type="scientific">Globodera rostochiensis</name>
    <name type="common">Golden nematode worm</name>
    <name type="synonym">Heterodera rostochiensis</name>
    <dbReference type="NCBI Taxonomy" id="31243"/>
    <lineage>
        <taxon>Eukaryota</taxon>
        <taxon>Metazoa</taxon>
        <taxon>Ecdysozoa</taxon>
        <taxon>Nematoda</taxon>
        <taxon>Chromadorea</taxon>
        <taxon>Rhabditida</taxon>
        <taxon>Tylenchina</taxon>
        <taxon>Tylenchomorpha</taxon>
        <taxon>Tylenchoidea</taxon>
        <taxon>Heteroderidae</taxon>
        <taxon>Heteroderinae</taxon>
        <taxon>Globodera</taxon>
    </lineage>
</organism>
<dbReference type="SUPFAM" id="SSF57716">
    <property type="entry name" value="Glucocorticoid receptor-like (DNA-binding domain)"/>
    <property type="match status" value="1"/>
</dbReference>
<dbReference type="GO" id="GO:0006355">
    <property type="term" value="P:regulation of DNA-templated transcription"/>
    <property type="evidence" value="ECO:0007669"/>
    <property type="project" value="InterPro"/>
</dbReference>
<evidence type="ECO:0000313" key="5">
    <source>
        <dbReference type="WBParaSite" id="Gr19_v10_g2298.t1"/>
    </source>
</evidence>